<evidence type="ECO:0000313" key="2">
    <source>
        <dbReference type="Proteomes" id="UP000010808"/>
    </source>
</evidence>
<evidence type="ECO:0000313" key="1">
    <source>
        <dbReference type="EMBL" id="CCO22892.1"/>
    </source>
</evidence>
<organism evidence="1 2">
    <name type="scientific">Maridesulfovibrio hydrothermalis AM13 = DSM 14728</name>
    <dbReference type="NCBI Taxonomy" id="1121451"/>
    <lineage>
        <taxon>Bacteria</taxon>
        <taxon>Pseudomonadati</taxon>
        <taxon>Thermodesulfobacteriota</taxon>
        <taxon>Desulfovibrionia</taxon>
        <taxon>Desulfovibrionales</taxon>
        <taxon>Desulfovibrionaceae</taxon>
        <taxon>Maridesulfovibrio</taxon>
    </lineage>
</organism>
<reference evidence="1 2" key="1">
    <citation type="submission" date="2012-10" db="EMBL/GenBank/DDBJ databases">
        <authorList>
            <person name="Genoscope - CEA"/>
        </authorList>
    </citation>
    <scope>NUCLEOTIDE SEQUENCE [LARGE SCALE GENOMIC DNA]</scope>
    <source>
        <strain evidence="2">AM13 / DSM 14728</strain>
    </source>
</reference>
<dbReference type="KEGG" id="dhy:DESAM_20605"/>
<gene>
    <name evidence="1" type="ORF">DESAM_20605</name>
</gene>
<protein>
    <submittedName>
        <fullName evidence="1">Uncharacterized protein</fullName>
    </submittedName>
</protein>
<accession>L0R9J7</accession>
<proteinExistence type="predicted"/>
<keyword evidence="2" id="KW-1185">Reference proteome</keyword>
<dbReference type="HOGENOM" id="CLU_3250484_0_0_7"/>
<dbReference type="EMBL" id="FO203522">
    <property type="protein sequence ID" value="CCO22892.1"/>
    <property type="molecule type" value="Genomic_DNA"/>
</dbReference>
<dbReference type="Proteomes" id="UP000010808">
    <property type="component" value="Chromosome"/>
</dbReference>
<dbReference type="AlphaFoldDB" id="L0R9J7"/>
<sequence>MQLFYSCARPFISDIKPQSKYRLCYKSNNTFVKRIGQIKQTK</sequence>
<name>L0R9J7_9BACT</name>